<protein>
    <submittedName>
        <fullName evidence="2">Aminopeptidase</fullName>
    </submittedName>
</protein>
<evidence type="ECO:0000313" key="2">
    <source>
        <dbReference type="WBParaSite" id="ES5_v2.g7778.t1"/>
    </source>
</evidence>
<sequence>MDSYCLLVFLLIAILNYCNADIIDHDNNIRRLSGDLKPDFYAIRIHPFFDAPGVTFDPERNQTFDGDVTITTKVVNPTSTIILNAMNLTFPFDNDNIVFSTSNNCMKRIKVDSFLITPENQTITIELERQLRQDENITIQLKYIGQIGDNTECGLFKSTADPEGDTDDEKDEVVYATQFETTGARYVFPSFDEPDYKAHFQLTIVKPKQWVALSNSHNITTADIGNGYEEVLFIKTEIISSYLLAFGIGDLVSVKGYTSDGILTRIWAPRSGKDKLQAALDSAIKCTDVMTKYTNFTLPLLKIDHLAIPSFGGAMENFGLIVYGRQHLIFDPKKDKLQMWLHHTSTICHELSHHWFGDTVTNKWWGDIFLHEGFADFFENKAMALAYPKEKALMDFNFASDNVLELMYNNEIDVIHPIITKNGSFDEITYQMGGAVIRQLEAVITPEVLQKGLQRYIKKYRSSNANYQQLLDEIQSSVDATDLKDWCEEPFNVTSFMNLWLNQKGHPYLNIDYVNRTFLITQHVQNGTDEKLWPLPIFVQFANNQNRLFWSAPNYVCNNGDTLPKTLKIRSSALFINRDTLAVTKAYYSKSAIEVIVDALTSFTTNLQLSPASLYQFFSDIIPVTDIEASTTEHSMKIIENVLMYQRNVFSFGIFEEFTNLIETFLEKGKFNNVIENLRHPNNNVL</sequence>
<reference evidence="2" key="1">
    <citation type="submission" date="2022-11" db="UniProtKB">
        <authorList>
            <consortium name="WormBaseParasite"/>
        </authorList>
    </citation>
    <scope>IDENTIFICATION</scope>
</reference>
<accession>A0AC34GSD8</accession>
<evidence type="ECO:0000313" key="1">
    <source>
        <dbReference type="Proteomes" id="UP000887579"/>
    </source>
</evidence>
<dbReference type="Proteomes" id="UP000887579">
    <property type="component" value="Unplaced"/>
</dbReference>
<dbReference type="WBParaSite" id="ES5_v2.g7778.t1">
    <property type="protein sequence ID" value="ES5_v2.g7778.t1"/>
    <property type="gene ID" value="ES5_v2.g7778"/>
</dbReference>
<name>A0AC34GSD8_9BILA</name>
<organism evidence="1 2">
    <name type="scientific">Panagrolaimus sp. ES5</name>
    <dbReference type="NCBI Taxonomy" id="591445"/>
    <lineage>
        <taxon>Eukaryota</taxon>
        <taxon>Metazoa</taxon>
        <taxon>Ecdysozoa</taxon>
        <taxon>Nematoda</taxon>
        <taxon>Chromadorea</taxon>
        <taxon>Rhabditida</taxon>
        <taxon>Tylenchina</taxon>
        <taxon>Panagrolaimomorpha</taxon>
        <taxon>Panagrolaimoidea</taxon>
        <taxon>Panagrolaimidae</taxon>
        <taxon>Panagrolaimus</taxon>
    </lineage>
</organism>
<proteinExistence type="predicted"/>